<keyword evidence="3" id="KW-1185">Reference proteome</keyword>
<evidence type="ECO:0000313" key="3">
    <source>
        <dbReference type="Proteomes" id="UP000582090"/>
    </source>
</evidence>
<dbReference type="CDD" id="cd00267">
    <property type="entry name" value="ABC_ATPase"/>
    <property type="match status" value="1"/>
</dbReference>
<gene>
    <name evidence="2" type="ORF">GGQ67_004935</name>
</gene>
<dbReference type="Pfam" id="PF13175">
    <property type="entry name" value="AAA_15"/>
    <property type="match status" value="1"/>
</dbReference>
<accession>A0A7W6CYK7</accession>
<dbReference type="InterPro" id="IPR041685">
    <property type="entry name" value="AAA_GajA/Old/RecF-like"/>
</dbReference>
<dbReference type="InterPro" id="IPR051396">
    <property type="entry name" value="Bact_Antivir_Def_Nuclease"/>
</dbReference>
<organism evidence="2 3">
    <name type="scientific">Rhizobium metallidurans</name>
    <dbReference type="NCBI Taxonomy" id="1265931"/>
    <lineage>
        <taxon>Bacteria</taxon>
        <taxon>Pseudomonadati</taxon>
        <taxon>Pseudomonadota</taxon>
        <taxon>Alphaproteobacteria</taxon>
        <taxon>Hyphomicrobiales</taxon>
        <taxon>Rhizobiaceae</taxon>
        <taxon>Rhizobium/Agrobacterium group</taxon>
        <taxon>Rhizobium</taxon>
    </lineage>
</organism>
<evidence type="ECO:0000313" key="2">
    <source>
        <dbReference type="EMBL" id="MBB3967237.1"/>
    </source>
</evidence>
<dbReference type="SUPFAM" id="SSF52540">
    <property type="entry name" value="P-loop containing nucleoside triphosphate hydrolases"/>
    <property type="match status" value="1"/>
</dbReference>
<proteinExistence type="predicted"/>
<dbReference type="PANTHER" id="PTHR43581">
    <property type="entry name" value="ATP/GTP PHOSPHATASE"/>
    <property type="match status" value="1"/>
</dbReference>
<sequence>MFVVLLISAPLSQKLEPPANPVRFITALIGVNESGKTNLLLPLWKFNPAREGGLHPTSDYPKKIFGPIRTNPGAYKFITVEFDAGSLAPRIADITGFPASRLGTVQVSRFYDGSYTVDFPDARIERDVAAEKVTSLLQLLSKDIEGTEPLKSEEAQKAAYLDQIRKGLSSVSGDRLDGGAIEALSELLSAAIPEEPPKTSTISPRYRQAVDALDSIRENIEQKDLGEQPTVKEIVVANLPTFVYYSNYGNLDSEIYLPHVVENLTRTDLGTKEEAKARTLRVLFDFVQLKPAEVLELGKEHEASRGGRPTDDQIAEVAENKRERSILLQSASASLTDEFRAWWKQGDYRFRFEADGNFFRIWVADDRRPQEIELESRSTGLQWFLSFYLVFLVESAKEHQNAVLLLDEPGLSLHPLAQRDLSEFFDSLASTNQILYTTHSPFLVDADRLDRVRKVYVDDDGTTKATPDLREGGNEKTKNGASYAVHSALNLTIAESLMVGCKPVIIEGPSDQHYLTAMKIMLIHAGKIGPARELVFPPSGGARNAKQIASMLTGRDDDLPLVLLDDDRPGQQAAQELKNGLYMEFKEKVLSVRDFTGMDGSEVEDLAPPDVIARIVDRLYKDAENDFESCLKSGPIVPQIQSWASREGIELENGWKVPLARRVKQHLLNQGIEKVDIAVQEMWIKLFEAFEK</sequence>
<protein>
    <recommendedName>
        <fullName evidence="1">Endonuclease GajA/Old nuclease/RecF-like AAA domain-containing protein</fullName>
    </recommendedName>
</protein>
<dbReference type="InterPro" id="IPR027417">
    <property type="entry name" value="P-loop_NTPase"/>
</dbReference>
<comment type="caution">
    <text evidence="2">The sequence shown here is derived from an EMBL/GenBank/DDBJ whole genome shotgun (WGS) entry which is preliminary data.</text>
</comment>
<dbReference type="EMBL" id="JACIDW010000037">
    <property type="protein sequence ID" value="MBB3967237.1"/>
    <property type="molecule type" value="Genomic_DNA"/>
</dbReference>
<dbReference type="RefSeq" id="WP_183902656.1">
    <property type="nucleotide sequence ID" value="NZ_JACIDW010000037.1"/>
</dbReference>
<reference evidence="2 3" key="1">
    <citation type="submission" date="2020-08" db="EMBL/GenBank/DDBJ databases">
        <title>Genomic Encyclopedia of Type Strains, Phase IV (KMG-IV): sequencing the most valuable type-strain genomes for metagenomic binning, comparative biology and taxonomic classification.</title>
        <authorList>
            <person name="Goeker M."/>
        </authorList>
    </citation>
    <scope>NUCLEOTIDE SEQUENCE [LARGE SCALE GENOMIC DNA]</scope>
    <source>
        <strain evidence="2 3">DSM 26575</strain>
    </source>
</reference>
<feature type="domain" description="Endonuclease GajA/Old nuclease/RecF-like AAA" evidence="1">
    <location>
        <begin position="25"/>
        <end position="444"/>
    </location>
</feature>
<dbReference type="Gene3D" id="3.40.50.300">
    <property type="entry name" value="P-loop containing nucleotide triphosphate hydrolases"/>
    <property type="match status" value="1"/>
</dbReference>
<name>A0A7W6CYK7_9HYPH</name>
<dbReference type="AlphaFoldDB" id="A0A7W6CYK7"/>
<dbReference type="PANTHER" id="PTHR43581:SF3">
    <property type="entry name" value="AAA+ ATPASE DOMAIN-CONTAINING PROTEIN"/>
    <property type="match status" value="1"/>
</dbReference>
<dbReference type="Proteomes" id="UP000582090">
    <property type="component" value="Unassembled WGS sequence"/>
</dbReference>
<evidence type="ECO:0000259" key="1">
    <source>
        <dbReference type="Pfam" id="PF13175"/>
    </source>
</evidence>